<dbReference type="EMBL" id="NPEV01000001">
    <property type="protein sequence ID" value="RAI29989.1"/>
    <property type="molecule type" value="Genomic_DNA"/>
</dbReference>
<dbReference type="RefSeq" id="WP_111432243.1">
    <property type="nucleotide sequence ID" value="NZ_JACIGG010000001.1"/>
</dbReference>
<reference evidence="1 2" key="1">
    <citation type="submission" date="2017-07" db="EMBL/GenBank/DDBJ databases">
        <title>Draft Genome Sequences of Select Purple Nonsulfur Bacteria.</title>
        <authorList>
            <person name="Lasarre B."/>
            <person name="Mckinlay J.B."/>
        </authorList>
    </citation>
    <scope>NUCLEOTIDE SEQUENCE [LARGE SCALE GENOMIC DNA]</scope>
    <source>
        <strain evidence="1 2">DSM 11290</strain>
    </source>
</reference>
<protein>
    <recommendedName>
        <fullName evidence="3">HicB family protein</fullName>
    </recommendedName>
</protein>
<dbReference type="AlphaFoldDB" id="A0A327JU30"/>
<accession>A0A327JU30</accession>
<evidence type="ECO:0000313" key="1">
    <source>
        <dbReference type="EMBL" id="RAI29989.1"/>
    </source>
</evidence>
<dbReference type="OrthoDB" id="9807959at2"/>
<organism evidence="1 2">
    <name type="scientific">Rhodobium orientis</name>
    <dbReference type="NCBI Taxonomy" id="34017"/>
    <lineage>
        <taxon>Bacteria</taxon>
        <taxon>Pseudomonadati</taxon>
        <taxon>Pseudomonadota</taxon>
        <taxon>Alphaproteobacteria</taxon>
        <taxon>Hyphomicrobiales</taxon>
        <taxon>Rhodobiaceae</taxon>
        <taxon>Rhodobium</taxon>
    </lineage>
</organism>
<dbReference type="Proteomes" id="UP000249299">
    <property type="component" value="Unassembled WGS sequence"/>
</dbReference>
<evidence type="ECO:0008006" key="3">
    <source>
        <dbReference type="Google" id="ProtNLM"/>
    </source>
</evidence>
<dbReference type="SUPFAM" id="SSF143100">
    <property type="entry name" value="TTHA1013/TTHA0281-like"/>
    <property type="match status" value="1"/>
</dbReference>
<comment type="caution">
    <text evidence="1">The sequence shown here is derived from an EMBL/GenBank/DDBJ whole genome shotgun (WGS) entry which is preliminary data.</text>
</comment>
<keyword evidence="2" id="KW-1185">Reference proteome</keyword>
<sequence length="146" mass="15364">MQTFSYPAVVVPDDDGFTITFPAVPEAIGAGDDRAETLEVGIEVLTDALLTYVELGRDIPSPNAGPEGGPAPTDHVAIPAPVAAKLAVWQAWKESGISKTEFADRLGVVKSEVQRILDPDHPTKLPKLEAALAVLGKRLVVSVEAA</sequence>
<dbReference type="CDD" id="cd00093">
    <property type="entry name" value="HTH_XRE"/>
    <property type="match status" value="1"/>
</dbReference>
<evidence type="ECO:0000313" key="2">
    <source>
        <dbReference type="Proteomes" id="UP000249299"/>
    </source>
</evidence>
<dbReference type="InterPro" id="IPR001387">
    <property type="entry name" value="Cro/C1-type_HTH"/>
</dbReference>
<name>A0A327JU30_9HYPH</name>
<dbReference type="Gene3D" id="3.30.160.250">
    <property type="match status" value="1"/>
</dbReference>
<proteinExistence type="predicted"/>
<gene>
    <name evidence="1" type="ORF">CH339_00175</name>
</gene>
<dbReference type="InterPro" id="IPR035069">
    <property type="entry name" value="TTHA1013/TTHA0281-like"/>
</dbReference>